<dbReference type="Proteomes" id="UP000663882">
    <property type="component" value="Unassembled WGS sequence"/>
</dbReference>
<protein>
    <recommendedName>
        <fullName evidence="6">Actin-related protein 10</fullName>
    </recommendedName>
</protein>
<proteinExistence type="inferred from homology"/>
<dbReference type="InterPro" id="IPR004000">
    <property type="entry name" value="Actin"/>
</dbReference>
<evidence type="ECO:0000256" key="2">
    <source>
        <dbReference type="RuleBase" id="RU000487"/>
    </source>
</evidence>
<dbReference type="AlphaFoldDB" id="A0A818SWI2"/>
<comment type="similarity">
    <text evidence="2">Belongs to the actin family.</text>
</comment>
<dbReference type="EMBL" id="CAJOAX010001002">
    <property type="protein sequence ID" value="CAF3675349.1"/>
    <property type="molecule type" value="Genomic_DNA"/>
</dbReference>
<accession>A0A818SWI2</accession>
<dbReference type="Proteomes" id="UP000663823">
    <property type="component" value="Unassembled WGS sequence"/>
</dbReference>
<comment type="caution">
    <text evidence="4">The sequence shown here is derived from an EMBL/GenBank/DDBJ whole genome shotgun (WGS) entry which is preliminary data.</text>
</comment>
<dbReference type="InterPro" id="IPR043129">
    <property type="entry name" value="ATPase_NBD"/>
</dbReference>
<comment type="function">
    <text evidence="1">Actins are highly conserved proteins that are involved in various types of cell motility and are ubiquitously expressed in all eukaryotic cells.</text>
</comment>
<name>A0A818SWI2_9BILA</name>
<dbReference type="SMART" id="SM00268">
    <property type="entry name" value="ACTIN"/>
    <property type="match status" value="1"/>
</dbReference>
<gene>
    <name evidence="4" type="ORF">OTI717_LOCUS10854</name>
    <name evidence="3" type="ORF">RFH988_LOCUS953</name>
</gene>
<dbReference type="Pfam" id="PF00022">
    <property type="entry name" value="Actin"/>
    <property type="match status" value="1"/>
</dbReference>
<evidence type="ECO:0000313" key="3">
    <source>
        <dbReference type="EMBL" id="CAF0744890.1"/>
    </source>
</evidence>
<dbReference type="Gene3D" id="3.90.640.10">
    <property type="entry name" value="Actin, Chain A, domain 4"/>
    <property type="match status" value="1"/>
</dbReference>
<dbReference type="SUPFAM" id="SSF53067">
    <property type="entry name" value="Actin-like ATPase domain"/>
    <property type="match status" value="2"/>
</dbReference>
<dbReference type="Gene3D" id="3.30.420.40">
    <property type="match status" value="2"/>
</dbReference>
<evidence type="ECO:0000313" key="5">
    <source>
        <dbReference type="Proteomes" id="UP000663823"/>
    </source>
</evidence>
<sequence>MTSLISSLVVSEKTVLVIDIGQAYTKCGFAGSASPHHIIPTSIMIDGKKKSVFEYNSDVVILHDDRLLKFIRSVYYQYNIVNSRGQRIVIVESVITPTRIRHLLADILFKNFEASSIAFIPSPLAATYTLGRNTALVLDVGYKEAQIMPVAEGVPLAIQFDSLSYASKAIHRQIQLLLEQHAVIIRQGKKQSFKSVKIKLSEDTLEDIKVRCCFISPFTRAQTYAKNKYIPDESSESFKEASSIDYPLDGMMIIRIPGIVREFACEVLFEQDIDGRSIATLILDTLLQSSIDLRQQLAKNILVIGGTAMIPGFLHRLHSELIYLVNISTYVNRLVIKQFHFHSPPAQLNYTAWLGGSIFGTLDILESQSIICDKYLENGIIPDWFIDEQTA</sequence>
<dbReference type="OrthoDB" id="337660at2759"/>
<dbReference type="CDD" id="cd10207">
    <property type="entry name" value="ASKHA_NBD_Arp10"/>
    <property type="match status" value="1"/>
</dbReference>
<dbReference type="PANTHER" id="PTHR11937">
    <property type="entry name" value="ACTIN"/>
    <property type="match status" value="1"/>
</dbReference>
<organism evidence="4 5">
    <name type="scientific">Rotaria sordida</name>
    <dbReference type="NCBI Taxonomy" id="392033"/>
    <lineage>
        <taxon>Eukaryota</taxon>
        <taxon>Metazoa</taxon>
        <taxon>Spiralia</taxon>
        <taxon>Gnathifera</taxon>
        <taxon>Rotifera</taxon>
        <taxon>Eurotatoria</taxon>
        <taxon>Bdelloidea</taxon>
        <taxon>Philodinida</taxon>
        <taxon>Philodinidae</taxon>
        <taxon>Rotaria</taxon>
    </lineage>
</organism>
<reference evidence="4" key="1">
    <citation type="submission" date="2021-02" db="EMBL/GenBank/DDBJ databases">
        <authorList>
            <person name="Nowell W R."/>
        </authorList>
    </citation>
    <scope>NUCLEOTIDE SEQUENCE</scope>
</reference>
<dbReference type="EMBL" id="CAJNOO010000017">
    <property type="protein sequence ID" value="CAF0744890.1"/>
    <property type="molecule type" value="Genomic_DNA"/>
</dbReference>
<evidence type="ECO:0008006" key="6">
    <source>
        <dbReference type="Google" id="ProtNLM"/>
    </source>
</evidence>
<evidence type="ECO:0000313" key="4">
    <source>
        <dbReference type="EMBL" id="CAF3675349.1"/>
    </source>
</evidence>
<evidence type="ECO:0000256" key="1">
    <source>
        <dbReference type="ARBA" id="ARBA00003520"/>
    </source>
</evidence>